<proteinExistence type="predicted"/>
<keyword evidence="4" id="KW-1185">Reference proteome</keyword>
<evidence type="ECO:0000259" key="2">
    <source>
        <dbReference type="Pfam" id="PF04195"/>
    </source>
</evidence>
<feature type="compositionally biased region" description="Acidic residues" evidence="1">
    <location>
        <begin position="411"/>
        <end position="433"/>
    </location>
</feature>
<gene>
    <name evidence="3" type="ORF">FNV43_RR02600</name>
</gene>
<feature type="domain" description="Transposase (putative) gypsy type" evidence="2">
    <location>
        <begin position="139"/>
        <end position="205"/>
    </location>
</feature>
<dbReference type="EMBL" id="VOIH02000001">
    <property type="protein sequence ID" value="KAF3457939.1"/>
    <property type="molecule type" value="Genomic_DNA"/>
</dbReference>
<reference evidence="3" key="1">
    <citation type="submission" date="2020-03" db="EMBL/GenBank/DDBJ databases">
        <title>A high-quality chromosome-level genome assembly of a woody plant with both climbing and erect habits, Rhamnella rubrinervis.</title>
        <authorList>
            <person name="Lu Z."/>
            <person name="Yang Y."/>
            <person name="Zhu X."/>
            <person name="Sun Y."/>
        </authorList>
    </citation>
    <scope>NUCLEOTIDE SEQUENCE</scope>
    <source>
        <strain evidence="3">BYM</strain>
        <tissue evidence="3">Leaf</tissue>
    </source>
</reference>
<dbReference type="Proteomes" id="UP000796880">
    <property type="component" value="Unassembled WGS sequence"/>
</dbReference>
<dbReference type="Pfam" id="PF04195">
    <property type="entry name" value="Transposase_28"/>
    <property type="match status" value="1"/>
</dbReference>
<organism evidence="3 4">
    <name type="scientific">Rhamnella rubrinervis</name>
    <dbReference type="NCBI Taxonomy" id="2594499"/>
    <lineage>
        <taxon>Eukaryota</taxon>
        <taxon>Viridiplantae</taxon>
        <taxon>Streptophyta</taxon>
        <taxon>Embryophyta</taxon>
        <taxon>Tracheophyta</taxon>
        <taxon>Spermatophyta</taxon>
        <taxon>Magnoliopsida</taxon>
        <taxon>eudicotyledons</taxon>
        <taxon>Gunneridae</taxon>
        <taxon>Pentapetalae</taxon>
        <taxon>rosids</taxon>
        <taxon>fabids</taxon>
        <taxon>Rosales</taxon>
        <taxon>Rhamnaceae</taxon>
        <taxon>rhamnoid group</taxon>
        <taxon>Rhamneae</taxon>
        <taxon>Rhamnella</taxon>
    </lineage>
</organism>
<dbReference type="AlphaFoldDB" id="A0A8K0MTU0"/>
<sequence length="490" mass="54925">MSEPSIQVEAPSPLIVLCVFVFSGDIPYSGEYSRSDPSPDSTPLLSSASSSVRVVESDQVVEKSLSPYAERNVRRDDPEEHRPKFFIQYLVLMKTDIPSIFKPEDMSYPKEKYSFPSNAMLSAPREGKKADSVRNGWICFNEITFKLGLRLPFHHIINMVLNYFNLAHRQLIPNGWCYLLGLIVLPERCGQPINMSTFLHFLYLKLSEEGSTALNLSAKLSTTTEQNNRIDILCSTREKSLNLLLSEESFHSVGYWPSEQRSREVSPLNPETEPIPKGIPLPILEDSDPVTNMENMKVRVPIGTELAEKKIRKKEKKGAQKTSLATINKELEPTPGNTILIQKKQPFTSRVEKSPLRKKQRQLSAPPANKNKGIAPRPQKPLRKAWCSRIALPFVSTPSSRSTLELRKDEGDNEPSEISSGEDELESDTEGEQNADNLSKDPLSAPEMIASPTRDSFIEAMQAVRSKRARPSTNAEGVISAAKPNQKELH</sequence>
<feature type="region of interest" description="Disordered" evidence="1">
    <location>
        <begin position="262"/>
        <end position="283"/>
    </location>
</feature>
<feature type="compositionally biased region" description="Polar residues" evidence="1">
    <location>
        <begin position="335"/>
        <end position="348"/>
    </location>
</feature>
<protein>
    <recommendedName>
        <fullName evidence="2">Transposase (putative) gypsy type domain-containing protein</fullName>
    </recommendedName>
</protein>
<comment type="caution">
    <text evidence="3">The sequence shown here is derived from an EMBL/GenBank/DDBJ whole genome shotgun (WGS) entry which is preliminary data.</text>
</comment>
<feature type="region of interest" description="Disordered" evidence="1">
    <location>
        <begin position="311"/>
        <end position="380"/>
    </location>
</feature>
<feature type="region of interest" description="Disordered" evidence="1">
    <location>
        <begin position="399"/>
        <end position="490"/>
    </location>
</feature>
<dbReference type="OrthoDB" id="1750920at2759"/>
<evidence type="ECO:0000313" key="4">
    <source>
        <dbReference type="Proteomes" id="UP000796880"/>
    </source>
</evidence>
<name>A0A8K0MTU0_9ROSA</name>
<evidence type="ECO:0000313" key="3">
    <source>
        <dbReference type="EMBL" id="KAF3457939.1"/>
    </source>
</evidence>
<evidence type="ECO:0000256" key="1">
    <source>
        <dbReference type="SAM" id="MobiDB-lite"/>
    </source>
</evidence>
<dbReference type="InterPro" id="IPR007321">
    <property type="entry name" value="Transposase_28"/>
</dbReference>
<accession>A0A8K0MTU0</accession>